<sequence>MLINCHKTSHISISQGEYDNRFIFDYLDERARFKMCKSIKIAAHMSVSSSRRQLIRYRFD</sequence>
<dbReference type="EMBL" id="LT634362">
    <property type="protein sequence ID" value="SFZ88213.1"/>
    <property type="molecule type" value="Genomic_DNA"/>
</dbReference>
<protein>
    <submittedName>
        <fullName evidence="1">Uncharacterized protein</fullName>
    </submittedName>
</protein>
<dbReference type="AlphaFoldDB" id="A0A1K2I7A1"/>
<gene>
    <name evidence="1" type="ORF">LREN565_1326</name>
</gene>
<accession>A0A1K2I7A1</accession>
<reference evidence="1" key="1">
    <citation type="submission" date="2016-11" db="EMBL/GenBank/DDBJ databases">
        <authorList>
            <person name="Jaros S."/>
            <person name="Januszkiewicz K."/>
            <person name="Wedrychowicz H."/>
        </authorList>
    </citation>
    <scope>NUCLEOTIDE SEQUENCE</scope>
    <source>
        <strain evidence="1">ACA-DC 565</strain>
    </source>
</reference>
<evidence type="ECO:0000313" key="1">
    <source>
        <dbReference type="EMBL" id="SFZ88213.1"/>
    </source>
</evidence>
<proteinExistence type="predicted"/>
<organism evidence="1">
    <name type="scientific">Loigolactobacillus rennini</name>
    <dbReference type="NCBI Taxonomy" id="238013"/>
    <lineage>
        <taxon>Bacteria</taxon>
        <taxon>Bacillati</taxon>
        <taxon>Bacillota</taxon>
        <taxon>Bacilli</taxon>
        <taxon>Lactobacillales</taxon>
        <taxon>Lactobacillaceae</taxon>
        <taxon>Loigolactobacillus</taxon>
    </lineage>
</organism>
<name>A0A1K2I7A1_9LACO</name>